<proteinExistence type="predicted"/>
<dbReference type="InterPro" id="IPR025827">
    <property type="entry name" value="Zn_ribbon_recom_dom"/>
</dbReference>
<dbReference type="InterPro" id="IPR038109">
    <property type="entry name" value="DNA_bind_recomb_sf"/>
</dbReference>
<evidence type="ECO:0000313" key="5">
    <source>
        <dbReference type="Proteomes" id="UP000198977"/>
    </source>
</evidence>
<dbReference type="AlphaFoldDB" id="A0A1I2FQK6"/>
<evidence type="ECO:0000256" key="2">
    <source>
        <dbReference type="ARBA" id="ARBA00023172"/>
    </source>
</evidence>
<evidence type="ECO:0000256" key="1">
    <source>
        <dbReference type="ARBA" id="ARBA00023125"/>
    </source>
</evidence>
<keyword evidence="1" id="KW-0238">DNA-binding</keyword>
<protein>
    <submittedName>
        <fullName evidence="4">Recombinase zinc beta ribbon domain-containing protein</fullName>
    </submittedName>
</protein>
<dbReference type="OrthoDB" id="9791494at2"/>
<dbReference type="EMBL" id="FOMW01000017">
    <property type="protein sequence ID" value="SFF07754.1"/>
    <property type="molecule type" value="Genomic_DNA"/>
</dbReference>
<evidence type="ECO:0000313" key="4">
    <source>
        <dbReference type="EMBL" id="SFF07754.1"/>
    </source>
</evidence>
<dbReference type="InterPro" id="IPR050639">
    <property type="entry name" value="SSR_resolvase"/>
</dbReference>
<sequence length="341" mass="37984">MRQIFKLFLEGDGLRGPMGIKAIVNWLNERGYRTRSGKKWGIGTLHRMLRDPVYSGTFIFHSSQNGGADISVPAPEILHKAEFEAVQQLLTKRNPQRTPPRVVTGPVLLTGLAKCPHCTSAMTMRTGKGGSYKYYACSNRMRTGPTSCVGRSVPMYDFDALIMQEATKAFVSVGAIKNILAPLAAQSQQSWQDIEAILNERESEVLVAKRVIDNLYQLVQNGLVDIVDPDFKKRFSDAKVNFDQSCRQRDQVAAELLPKDKVDHTKISDYVSLLSEAFQGNAIHMKKGHLRALVDEIIVGEETITISGRRSNFENAIKNGRVALSSVPTFVRVWRSEGDSN</sequence>
<dbReference type="Proteomes" id="UP000198977">
    <property type="component" value="Unassembled WGS sequence"/>
</dbReference>
<gene>
    <name evidence="4" type="ORF">SAMN04488523_11721</name>
</gene>
<organism evidence="4 5">
    <name type="scientific">Sulfitobacter brevis</name>
    <dbReference type="NCBI Taxonomy" id="74348"/>
    <lineage>
        <taxon>Bacteria</taxon>
        <taxon>Pseudomonadati</taxon>
        <taxon>Pseudomonadota</taxon>
        <taxon>Alphaproteobacteria</taxon>
        <taxon>Rhodobacterales</taxon>
        <taxon>Roseobacteraceae</taxon>
        <taxon>Sulfitobacter</taxon>
    </lineage>
</organism>
<keyword evidence="2" id="KW-0233">DNA recombination</keyword>
<dbReference type="GO" id="GO:0000150">
    <property type="term" value="F:DNA strand exchange activity"/>
    <property type="evidence" value="ECO:0007669"/>
    <property type="project" value="InterPro"/>
</dbReference>
<dbReference type="PROSITE" id="PS51737">
    <property type="entry name" value="RECOMBINASE_DNA_BIND"/>
    <property type="match status" value="1"/>
</dbReference>
<accession>A0A1I2FQK6</accession>
<dbReference type="STRING" id="74348.SAMN04488523_11721"/>
<dbReference type="PANTHER" id="PTHR30461:SF2">
    <property type="entry name" value="SERINE RECOMBINASE PINE-RELATED"/>
    <property type="match status" value="1"/>
</dbReference>
<dbReference type="Gene3D" id="3.90.1750.20">
    <property type="entry name" value="Putative Large Serine Recombinase, Chain B, Domain 2"/>
    <property type="match status" value="1"/>
</dbReference>
<keyword evidence="5" id="KW-1185">Reference proteome</keyword>
<evidence type="ECO:0000259" key="3">
    <source>
        <dbReference type="PROSITE" id="PS51737"/>
    </source>
</evidence>
<dbReference type="PANTHER" id="PTHR30461">
    <property type="entry name" value="DNA-INVERTASE FROM LAMBDOID PROPHAGE"/>
    <property type="match status" value="1"/>
</dbReference>
<dbReference type="InterPro" id="IPR011109">
    <property type="entry name" value="DNA_bind_recombinase_dom"/>
</dbReference>
<feature type="domain" description="Recombinase" evidence="3">
    <location>
        <begin position="1"/>
        <end position="96"/>
    </location>
</feature>
<dbReference type="Pfam" id="PF07508">
    <property type="entry name" value="Recombinase"/>
    <property type="match status" value="1"/>
</dbReference>
<dbReference type="Pfam" id="PF13408">
    <property type="entry name" value="Zn_ribbon_recom"/>
    <property type="match status" value="1"/>
</dbReference>
<reference evidence="5" key="1">
    <citation type="submission" date="2016-10" db="EMBL/GenBank/DDBJ databases">
        <authorList>
            <person name="Varghese N."/>
            <person name="Submissions S."/>
        </authorList>
    </citation>
    <scope>NUCLEOTIDE SEQUENCE [LARGE SCALE GENOMIC DNA]</scope>
    <source>
        <strain evidence="5">DSM 11443</strain>
    </source>
</reference>
<dbReference type="GO" id="GO:0003677">
    <property type="term" value="F:DNA binding"/>
    <property type="evidence" value="ECO:0007669"/>
    <property type="project" value="UniProtKB-KW"/>
</dbReference>
<name>A0A1I2FQK6_9RHOB</name>